<name>A0A9W3A3K6_BIOGL</name>
<keyword evidence="2" id="KW-0812">Transmembrane</keyword>
<dbReference type="PANTHER" id="PTHR33964:SF1">
    <property type="entry name" value="RE45066P"/>
    <property type="match status" value="1"/>
</dbReference>
<evidence type="ECO:0000313" key="5">
    <source>
        <dbReference type="RefSeq" id="XP_055881928.1"/>
    </source>
</evidence>
<evidence type="ECO:0000256" key="2">
    <source>
        <dbReference type="SAM" id="Phobius"/>
    </source>
</evidence>
<organism evidence="3 4">
    <name type="scientific">Biomphalaria glabrata</name>
    <name type="common">Bloodfluke planorb</name>
    <name type="synonym">Freshwater snail</name>
    <dbReference type="NCBI Taxonomy" id="6526"/>
    <lineage>
        <taxon>Eukaryota</taxon>
        <taxon>Metazoa</taxon>
        <taxon>Spiralia</taxon>
        <taxon>Lophotrochozoa</taxon>
        <taxon>Mollusca</taxon>
        <taxon>Gastropoda</taxon>
        <taxon>Heterobranchia</taxon>
        <taxon>Euthyneura</taxon>
        <taxon>Panpulmonata</taxon>
        <taxon>Hygrophila</taxon>
        <taxon>Lymnaeoidea</taxon>
        <taxon>Planorbidae</taxon>
        <taxon>Biomphalaria</taxon>
    </lineage>
</organism>
<dbReference type="GeneID" id="129925731"/>
<feature type="region of interest" description="Disordered" evidence="1">
    <location>
        <begin position="223"/>
        <end position="261"/>
    </location>
</feature>
<dbReference type="RefSeq" id="XP_055881928.1">
    <property type="nucleotide sequence ID" value="XM_056025953.1"/>
</dbReference>
<accession>A0A9W3A3K6</accession>
<feature type="transmembrane region" description="Helical" evidence="2">
    <location>
        <begin position="7"/>
        <end position="26"/>
    </location>
</feature>
<keyword evidence="2" id="KW-0472">Membrane</keyword>
<keyword evidence="3" id="KW-1185">Reference proteome</keyword>
<keyword evidence="2" id="KW-1133">Transmembrane helix</keyword>
<evidence type="ECO:0000313" key="3">
    <source>
        <dbReference type="Proteomes" id="UP001165740"/>
    </source>
</evidence>
<dbReference type="OMA" id="ANCSANY"/>
<dbReference type="RefSeq" id="XP_055881927.1">
    <property type="nucleotide sequence ID" value="XM_056025952.1"/>
</dbReference>
<dbReference type="PROSITE" id="PS51257">
    <property type="entry name" value="PROKAR_LIPOPROTEIN"/>
    <property type="match status" value="1"/>
</dbReference>
<sequence>MLALNRIILLLPGWITVGVTLTLVAFSSGSCPHDVKGTAHECFTAYSFQLTNMVNSANKLCCGMDVETLRAFCDSYRMAVSCIHHLRSTCHRARHLDIDSASVHFEDTRHVLHELCSDDSLFENYAMHQTCLTKAGPVSEQCFNTHLGHLVHSNQNFRFLTKISNHRRKEQVCVDMYNTITCVKRNINNTCGHHAAKLAITLVKPMVSVGAECNYTVIESQQKQTTKKPHHSHNALISDKHTSSPKGKGNRDADNAENKTNSYRPSVSLVAALILTASLHRLLPL</sequence>
<dbReference type="OrthoDB" id="6052570at2759"/>
<gene>
    <name evidence="4 5" type="primary">LOC129925731</name>
</gene>
<dbReference type="PANTHER" id="PTHR33964">
    <property type="entry name" value="RE45066P-RELATED"/>
    <property type="match status" value="1"/>
</dbReference>
<dbReference type="Proteomes" id="UP001165740">
    <property type="component" value="Chromosome 4"/>
</dbReference>
<reference evidence="4 5" key="1">
    <citation type="submission" date="2025-04" db="UniProtKB">
        <authorList>
            <consortium name="RefSeq"/>
        </authorList>
    </citation>
    <scope>IDENTIFICATION</scope>
</reference>
<evidence type="ECO:0000256" key="1">
    <source>
        <dbReference type="SAM" id="MobiDB-lite"/>
    </source>
</evidence>
<evidence type="ECO:0000313" key="4">
    <source>
        <dbReference type="RefSeq" id="XP_055881927.1"/>
    </source>
</evidence>
<protein>
    <submittedName>
        <fullName evidence="4 5">Uncharacterized protein LOC129925731</fullName>
    </submittedName>
</protein>
<dbReference type="AlphaFoldDB" id="A0A9W3A3K6"/>
<proteinExistence type="predicted"/>